<protein>
    <submittedName>
        <fullName evidence="4">Uncharacterized protein</fullName>
    </submittedName>
</protein>
<evidence type="ECO:0000313" key="6">
    <source>
        <dbReference type="Proteomes" id="UP000325113"/>
    </source>
</evidence>
<keyword evidence="2" id="KW-0732">Signal</keyword>
<evidence type="ECO:0000313" key="4">
    <source>
        <dbReference type="EMBL" id="KAA0164739.1"/>
    </source>
</evidence>
<evidence type="ECO:0000313" key="3">
    <source>
        <dbReference type="EMBL" id="KAA0159257.1"/>
    </source>
</evidence>
<comment type="caution">
    <text evidence="4">The sequence shown here is derived from an EMBL/GenBank/DDBJ whole genome shotgun (WGS) entry which is preliminary data.</text>
</comment>
<feature type="signal peptide" evidence="2">
    <location>
        <begin position="1"/>
        <end position="20"/>
    </location>
</feature>
<dbReference type="Proteomes" id="UP000325113">
    <property type="component" value="Unassembled WGS sequence"/>
</dbReference>
<proteinExistence type="predicted"/>
<reference evidence="5 6" key="1">
    <citation type="submission" date="2019-07" db="EMBL/GenBank/DDBJ databases">
        <title>Genomes of Cafeteria roenbergensis.</title>
        <authorList>
            <person name="Fischer M.G."/>
            <person name="Hackl T."/>
            <person name="Roman M."/>
        </authorList>
    </citation>
    <scope>NUCLEOTIDE SEQUENCE [LARGE SCALE GENOMIC DNA]</scope>
    <source>
        <strain evidence="4 6">Cflag</strain>
        <strain evidence="3 5">RCC970-E3</strain>
    </source>
</reference>
<feature type="compositionally biased region" description="Basic residues" evidence="1">
    <location>
        <begin position="338"/>
        <end position="347"/>
    </location>
</feature>
<feature type="region of interest" description="Disordered" evidence="1">
    <location>
        <begin position="331"/>
        <end position="369"/>
    </location>
</feature>
<name>A0A5A8DI24_CAFRO</name>
<dbReference type="Proteomes" id="UP000324907">
    <property type="component" value="Unassembled WGS sequence"/>
</dbReference>
<evidence type="ECO:0000256" key="2">
    <source>
        <dbReference type="SAM" id="SignalP"/>
    </source>
</evidence>
<organism evidence="4 6">
    <name type="scientific">Cafeteria roenbergensis</name>
    <name type="common">Marine flagellate</name>
    <dbReference type="NCBI Taxonomy" id="33653"/>
    <lineage>
        <taxon>Eukaryota</taxon>
        <taxon>Sar</taxon>
        <taxon>Stramenopiles</taxon>
        <taxon>Bigyra</taxon>
        <taxon>Opalozoa</taxon>
        <taxon>Bicosoecida</taxon>
        <taxon>Cafeteriaceae</taxon>
        <taxon>Cafeteria</taxon>
    </lineage>
</organism>
<dbReference type="AlphaFoldDB" id="A0A5A8DI24"/>
<evidence type="ECO:0000256" key="1">
    <source>
        <dbReference type="SAM" id="MobiDB-lite"/>
    </source>
</evidence>
<evidence type="ECO:0000313" key="5">
    <source>
        <dbReference type="Proteomes" id="UP000324907"/>
    </source>
</evidence>
<gene>
    <name evidence="3" type="ORF">FNF28_05932</name>
    <name evidence="4" type="ORF">FNF31_02276</name>
</gene>
<feature type="chain" id="PRO_5036365946" evidence="2">
    <location>
        <begin position="21"/>
        <end position="369"/>
    </location>
</feature>
<sequence length="369" mass="40713">MLGVAAALVAALAAAPVANAAHLMFKPDGHVLATDDVTEWDVTGFMPVESNRSLADPDIRYCMICDLHEITDECGAALRTHYNDICGPGVSPAAQQEAARRMGLVGPPKDWCDMQCEFEVTDHVFHTGDGHDLHTCMRTALDSCARVVHIDPHVQMLVRKGSLRRADVMMPHWLHALHHVERPHAEPKEDEPHEEFVLRAMDFDLAFAIDHRPHGQLPPAPPACTTCRQHGMQSVQCMNAARGMAQSMCMDGDELPVCAMGHVHCFPFPEAMAEVHEAQQREQIEMQKRHGVEPTPHEQRTWVTGSLGHECGMAVLDICTRGVVVPGSSIKTVSQQAQHHHHDRHGHPGPGRDGPPDVLPDVQMPRDEL</sequence>
<dbReference type="EMBL" id="VLTL01000133">
    <property type="protein sequence ID" value="KAA0159257.1"/>
    <property type="molecule type" value="Genomic_DNA"/>
</dbReference>
<dbReference type="EMBL" id="VLTM01000016">
    <property type="protein sequence ID" value="KAA0164739.1"/>
    <property type="molecule type" value="Genomic_DNA"/>
</dbReference>
<accession>A0A5A8DI24</accession>